<sequence length="175" mass="19347">MRTDNPFMARTSTSGPDSERWESACEHQRSVAISGIQGNLVDIIVCRRVVDYLSYGSTHHVLFPCQHTGRIPWAALFACEARQAFWTGLSSLDPKAPTSQALLRLQQRNGAFEFQTPPSPTSKSRMLLFHRGHMSGQDTASSCVPESRFAFDSLFPLAHGHDNSQICACTIHAAI</sequence>
<name>A0A2V1DNL4_9PLEO</name>
<protein>
    <submittedName>
        <fullName evidence="2">Uncharacterized protein</fullName>
    </submittedName>
</protein>
<gene>
    <name evidence="2" type="ORF">DM02DRAFT_31709</name>
</gene>
<evidence type="ECO:0000313" key="2">
    <source>
        <dbReference type="EMBL" id="PVH98744.1"/>
    </source>
</evidence>
<reference evidence="2 3" key="1">
    <citation type="journal article" date="2018" name="Sci. Rep.">
        <title>Comparative genomics provides insights into the lifestyle and reveals functional heterogeneity of dark septate endophytic fungi.</title>
        <authorList>
            <person name="Knapp D.G."/>
            <person name="Nemeth J.B."/>
            <person name="Barry K."/>
            <person name="Hainaut M."/>
            <person name="Henrissat B."/>
            <person name="Johnson J."/>
            <person name="Kuo A."/>
            <person name="Lim J.H.P."/>
            <person name="Lipzen A."/>
            <person name="Nolan M."/>
            <person name="Ohm R.A."/>
            <person name="Tamas L."/>
            <person name="Grigoriev I.V."/>
            <person name="Spatafora J.W."/>
            <person name="Nagy L.G."/>
            <person name="Kovacs G.M."/>
        </authorList>
    </citation>
    <scope>NUCLEOTIDE SEQUENCE [LARGE SCALE GENOMIC DNA]</scope>
    <source>
        <strain evidence="2 3">DSE2036</strain>
    </source>
</reference>
<dbReference type="EMBL" id="KZ805407">
    <property type="protein sequence ID" value="PVH98744.1"/>
    <property type="molecule type" value="Genomic_DNA"/>
</dbReference>
<organism evidence="2 3">
    <name type="scientific">Periconia macrospinosa</name>
    <dbReference type="NCBI Taxonomy" id="97972"/>
    <lineage>
        <taxon>Eukaryota</taxon>
        <taxon>Fungi</taxon>
        <taxon>Dikarya</taxon>
        <taxon>Ascomycota</taxon>
        <taxon>Pezizomycotina</taxon>
        <taxon>Dothideomycetes</taxon>
        <taxon>Pleosporomycetidae</taxon>
        <taxon>Pleosporales</taxon>
        <taxon>Massarineae</taxon>
        <taxon>Periconiaceae</taxon>
        <taxon>Periconia</taxon>
    </lineage>
</organism>
<feature type="region of interest" description="Disordered" evidence="1">
    <location>
        <begin position="1"/>
        <end position="20"/>
    </location>
</feature>
<proteinExistence type="predicted"/>
<accession>A0A2V1DNL4</accession>
<keyword evidence="3" id="KW-1185">Reference proteome</keyword>
<evidence type="ECO:0000256" key="1">
    <source>
        <dbReference type="SAM" id="MobiDB-lite"/>
    </source>
</evidence>
<dbReference type="Proteomes" id="UP000244855">
    <property type="component" value="Unassembled WGS sequence"/>
</dbReference>
<dbReference type="AlphaFoldDB" id="A0A2V1DNL4"/>
<evidence type="ECO:0000313" key="3">
    <source>
        <dbReference type="Proteomes" id="UP000244855"/>
    </source>
</evidence>